<sequence>MSAFDEEIEIKISHRYKIISKIIKSNL</sequence>
<organism evidence="1 2">
    <name type="scientific">Snodgrassella alvi SCGC AB-598-J21</name>
    <dbReference type="NCBI Taxonomy" id="1385367"/>
    <lineage>
        <taxon>Bacteria</taxon>
        <taxon>Pseudomonadati</taxon>
        <taxon>Pseudomonadota</taxon>
        <taxon>Betaproteobacteria</taxon>
        <taxon>Neisseriales</taxon>
        <taxon>Neisseriaceae</taxon>
        <taxon>Snodgrassella</taxon>
    </lineage>
</organism>
<name>A0A074VA78_9NEIS</name>
<evidence type="ECO:0000313" key="1">
    <source>
        <dbReference type="EMBL" id="KEQ02046.1"/>
    </source>
</evidence>
<dbReference type="AlphaFoldDB" id="A0A074VA78"/>
<accession>A0A074VA78</accession>
<feature type="non-terminal residue" evidence="1">
    <location>
        <position position="27"/>
    </location>
</feature>
<comment type="caution">
    <text evidence="1">The sequence shown here is derived from an EMBL/GenBank/DDBJ whole genome shotgun (WGS) entry which is preliminary data.</text>
</comment>
<reference evidence="1 2" key="1">
    <citation type="journal article" date="2014" name="PLoS Genet.">
        <title>Hidden diversity in honey bee gut symbionts detected by single-cell genomics.</title>
        <authorList>
            <person name="Engel P."/>
            <person name="Stepanauskas R."/>
            <person name="Moran N."/>
        </authorList>
    </citation>
    <scope>NUCLEOTIDE SEQUENCE [LARGE SCALE GENOMIC DNA]</scope>
    <source>
        <strain evidence="1 2">SCGC AB-598-J21</strain>
    </source>
</reference>
<dbReference type="EMBL" id="AVQL01000149">
    <property type="protein sequence ID" value="KEQ02046.1"/>
    <property type="molecule type" value="Genomic_DNA"/>
</dbReference>
<dbReference type="Proteomes" id="UP000027644">
    <property type="component" value="Unassembled WGS sequence"/>
</dbReference>
<proteinExistence type="predicted"/>
<protein>
    <submittedName>
        <fullName evidence="1">Uncharacterized protein</fullName>
    </submittedName>
</protein>
<evidence type="ECO:0000313" key="2">
    <source>
        <dbReference type="Proteomes" id="UP000027644"/>
    </source>
</evidence>
<gene>
    <name evidence="1" type="ORF">SASC598J21_001710</name>
</gene>